<protein>
    <recommendedName>
        <fullName evidence="2">Glycoside hydrolase family 2 catalytic domain-containing protein</fullName>
    </recommendedName>
</protein>
<proteinExistence type="predicted"/>
<dbReference type="PROSITE" id="PS51257">
    <property type="entry name" value="PROKAR_LIPOPROTEIN"/>
    <property type="match status" value="1"/>
</dbReference>
<comment type="caution">
    <text evidence="3">The sequence shown here is derived from an EMBL/GenBank/DDBJ whole genome shotgun (WGS) entry which is preliminary data.</text>
</comment>
<reference evidence="3 4" key="1">
    <citation type="journal article" date="2016" name="Nat. Commun.">
        <title>Thousands of microbial genomes shed light on interconnected biogeochemical processes in an aquifer system.</title>
        <authorList>
            <person name="Anantharaman K."/>
            <person name="Brown C.T."/>
            <person name="Hug L.A."/>
            <person name="Sharon I."/>
            <person name="Castelle C.J."/>
            <person name="Probst A.J."/>
            <person name="Thomas B.C."/>
            <person name="Singh A."/>
            <person name="Wilkins M.J."/>
            <person name="Karaoz U."/>
            <person name="Brodie E.L."/>
            <person name="Williams K.H."/>
            <person name="Hubbard S.S."/>
            <person name="Banfield J.F."/>
        </authorList>
    </citation>
    <scope>NUCLEOTIDE SEQUENCE [LARGE SCALE GENOMIC DNA]</scope>
</reference>
<gene>
    <name evidence="3" type="ORF">A3D44_00200</name>
</gene>
<dbReference type="Proteomes" id="UP000178820">
    <property type="component" value="Unassembled WGS sequence"/>
</dbReference>
<accession>A0A1G2I2I3</accession>
<evidence type="ECO:0000313" key="3">
    <source>
        <dbReference type="EMBL" id="OGZ68973.1"/>
    </source>
</evidence>
<dbReference type="GO" id="GO:0005975">
    <property type="term" value="P:carbohydrate metabolic process"/>
    <property type="evidence" value="ECO:0007669"/>
    <property type="project" value="InterPro"/>
</dbReference>
<dbReference type="InterPro" id="IPR017853">
    <property type="entry name" value="GH"/>
</dbReference>
<dbReference type="Gene3D" id="3.20.20.80">
    <property type="entry name" value="Glycosidases"/>
    <property type="match status" value="1"/>
</dbReference>
<keyword evidence="1" id="KW-0472">Membrane</keyword>
<feature type="domain" description="Glycoside hydrolase family 2 catalytic" evidence="2">
    <location>
        <begin position="135"/>
        <end position="200"/>
    </location>
</feature>
<dbReference type="Pfam" id="PF02836">
    <property type="entry name" value="Glyco_hydro_2_C"/>
    <property type="match status" value="1"/>
</dbReference>
<dbReference type="GO" id="GO:0004553">
    <property type="term" value="F:hydrolase activity, hydrolyzing O-glycosyl compounds"/>
    <property type="evidence" value="ECO:0007669"/>
    <property type="project" value="InterPro"/>
</dbReference>
<evidence type="ECO:0000256" key="1">
    <source>
        <dbReference type="SAM" id="Phobius"/>
    </source>
</evidence>
<feature type="transmembrane region" description="Helical" evidence="1">
    <location>
        <begin position="7"/>
        <end position="28"/>
    </location>
</feature>
<keyword evidence="1" id="KW-0812">Transmembrane</keyword>
<evidence type="ECO:0000259" key="2">
    <source>
        <dbReference type="Pfam" id="PF02836"/>
    </source>
</evidence>
<dbReference type="InterPro" id="IPR006103">
    <property type="entry name" value="Glyco_hydro_2_cat"/>
</dbReference>
<organism evidence="3 4">
    <name type="scientific">Candidatus Staskawiczbacteria bacterium RIFCSPHIGHO2_02_FULL_42_22</name>
    <dbReference type="NCBI Taxonomy" id="1802207"/>
    <lineage>
        <taxon>Bacteria</taxon>
        <taxon>Candidatus Staskawicziibacteriota</taxon>
    </lineage>
</organism>
<dbReference type="EMBL" id="MHOT01000016">
    <property type="protein sequence ID" value="OGZ68973.1"/>
    <property type="molecule type" value="Genomic_DNA"/>
</dbReference>
<name>A0A1G2I2I3_9BACT</name>
<keyword evidence="1" id="KW-1133">Transmembrane helix</keyword>
<evidence type="ECO:0000313" key="4">
    <source>
        <dbReference type="Proteomes" id="UP000178820"/>
    </source>
</evidence>
<dbReference type="AlphaFoldDB" id="A0A1G2I2I3"/>
<dbReference type="SUPFAM" id="SSF51445">
    <property type="entry name" value="(Trans)glycosidases"/>
    <property type="match status" value="1"/>
</dbReference>
<dbReference type="STRING" id="1802207.A3D44_00200"/>
<sequence length="336" mass="38903">MARAKKILIFFLLILVALGLIAGCYFFVGRAPKQKKITWGVNFSQMQAVDLGLDWKQLYLALLEDLGALNIKLITNWDVVEPKKGVFDFTDTDWQVNQAEDYHVNILYVVGMKTGRWPECHVPGWAGGMPKQAQQEEILAYVKETVLRYKNSPAIIAWQAENEPLFRFGKCPWYDKAFLKKEIALIKSLDPSRPVVVSDSGEQSLWLAVANIGDIVGVTTYRSAWFHVTDKIGFYFKFPVPPVFYWRRAQIINYFFGKKVIGVELQAEPWAPKPFSEVSLDEQEKTMNLAQFKKNIAYAKATGLDTFYFWGTEWWFWLKEKQARPEIWNTAKELFR</sequence>